<reference evidence="3" key="1">
    <citation type="submission" date="2013-03" db="EMBL/GenBank/DDBJ databases">
        <title>Genome Sequence of the Profundibacterium mesophilum strain KAUST100406-0324T from Red Sea, a novel genus in the family Rhodobacteraceae.</title>
        <authorList>
            <person name="Essack M."/>
            <person name="Alam I."/>
            <person name="Lafi F."/>
            <person name="Alawi W."/>
            <person name="Kamanu F."/>
            <person name="Al-Suwailem A."/>
            <person name="Lee O.O."/>
            <person name="Xu Y."/>
            <person name="Bajic V."/>
            <person name="Qian P.-Y."/>
            <person name="Archer J."/>
        </authorList>
    </citation>
    <scope>NUCLEOTIDE SEQUENCE</scope>
    <source>
        <strain evidence="3">KAUST100406-0324</strain>
    </source>
</reference>
<organism evidence="3 4">
    <name type="scientific">Profundibacterium mesophilum KAUST100406-0324</name>
    <dbReference type="NCBI Taxonomy" id="1037889"/>
    <lineage>
        <taxon>Bacteria</taxon>
        <taxon>Pseudomonadati</taxon>
        <taxon>Pseudomonadota</taxon>
        <taxon>Alphaproteobacteria</taxon>
        <taxon>Rhodobacterales</taxon>
        <taxon>Roseobacteraceae</taxon>
        <taxon>Profundibacterium</taxon>
    </lineage>
</organism>
<keyword evidence="1" id="KW-0472">Membrane</keyword>
<evidence type="ECO:0000259" key="2">
    <source>
        <dbReference type="Pfam" id="PF07811"/>
    </source>
</evidence>
<keyword evidence="1" id="KW-0812">Transmembrane</keyword>
<keyword evidence="4" id="KW-1185">Reference proteome</keyword>
<dbReference type="Proteomes" id="UP000698242">
    <property type="component" value="Unassembled WGS sequence"/>
</dbReference>
<evidence type="ECO:0000256" key="1">
    <source>
        <dbReference type="SAM" id="Phobius"/>
    </source>
</evidence>
<sequence length="143" mass="15560">MRGMSSTRHTRIGRHLSGFMRAEAGSATIEGVLWLPIFFALFVLMADVSLIFNSQAQILRVVQDANRNYSLGRFKTDAATSDYIASALSNFSPELTADTALADGIITSTVRVPAMDLTATKLLSAITTVKMEITSQHLMETSD</sequence>
<feature type="transmembrane region" description="Helical" evidence="1">
    <location>
        <begin position="33"/>
        <end position="52"/>
    </location>
</feature>
<evidence type="ECO:0000313" key="3">
    <source>
        <dbReference type="EMBL" id="KAF0677036.1"/>
    </source>
</evidence>
<comment type="caution">
    <text evidence="3">The sequence shown here is derived from an EMBL/GenBank/DDBJ whole genome shotgun (WGS) entry which is preliminary data.</text>
</comment>
<feature type="domain" description="TadE-like" evidence="2">
    <location>
        <begin position="25"/>
        <end position="65"/>
    </location>
</feature>
<keyword evidence="1" id="KW-1133">Transmembrane helix</keyword>
<protein>
    <submittedName>
        <fullName evidence="3">TadE-like protein domain containing protein</fullName>
    </submittedName>
</protein>
<dbReference type="Pfam" id="PF07811">
    <property type="entry name" value="TadE"/>
    <property type="match status" value="1"/>
</dbReference>
<dbReference type="AlphaFoldDB" id="A0A921NX95"/>
<accession>A0A921NX95</accession>
<proteinExistence type="predicted"/>
<evidence type="ECO:0000313" key="4">
    <source>
        <dbReference type="Proteomes" id="UP000698242"/>
    </source>
</evidence>
<dbReference type="EMBL" id="APKE01000010">
    <property type="protein sequence ID" value="KAF0677036.1"/>
    <property type="molecule type" value="Genomic_DNA"/>
</dbReference>
<dbReference type="InterPro" id="IPR012495">
    <property type="entry name" value="TadE-like_dom"/>
</dbReference>
<gene>
    <name evidence="3" type="ORF">PMES_00833</name>
</gene>
<name>A0A921NX95_9RHOB</name>